<dbReference type="WBParaSite" id="ECPE_0000447301-mRNA-1">
    <property type="protein sequence ID" value="ECPE_0000447301-mRNA-1"/>
    <property type="gene ID" value="ECPE_0000447301"/>
</dbReference>
<feature type="compositionally biased region" description="Polar residues" evidence="1">
    <location>
        <begin position="32"/>
        <end position="50"/>
    </location>
</feature>
<protein>
    <submittedName>
        <fullName evidence="4">Fibronectin type-III domain-containing protein</fullName>
    </submittedName>
</protein>
<proteinExistence type="predicted"/>
<organism evidence="4">
    <name type="scientific">Echinostoma caproni</name>
    <dbReference type="NCBI Taxonomy" id="27848"/>
    <lineage>
        <taxon>Eukaryota</taxon>
        <taxon>Metazoa</taxon>
        <taxon>Spiralia</taxon>
        <taxon>Lophotrochozoa</taxon>
        <taxon>Platyhelminthes</taxon>
        <taxon>Trematoda</taxon>
        <taxon>Digenea</taxon>
        <taxon>Plagiorchiida</taxon>
        <taxon>Echinostomata</taxon>
        <taxon>Echinostomatoidea</taxon>
        <taxon>Echinostomatidae</taxon>
        <taxon>Echinostoma</taxon>
    </lineage>
</organism>
<name>A0A183ABX6_9TREM</name>
<evidence type="ECO:0000313" key="4">
    <source>
        <dbReference type="WBParaSite" id="ECPE_0000447301-mRNA-1"/>
    </source>
</evidence>
<dbReference type="EMBL" id="UZAN01041323">
    <property type="protein sequence ID" value="VDP72669.1"/>
    <property type="molecule type" value="Genomic_DNA"/>
</dbReference>
<evidence type="ECO:0000313" key="3">
    <source>
        <dbReference type="Proteomes" id="UP000272942"/>
    </source>
</evidence>
<reference evidence="4" key="1">
    <citation type="submission" date="2016-06" db="UniProtKB">
        <authorList>
            <consortium name="WormBaseParasite"/>
        </authorList>
    </citation>
    <scope>IDENTIFICATION</scope>
</reference>
<gene>
    <name evidence="2" type="ORF">ECPE_LOCUS4461</name>
</gene>
<evidence type="ECO:0000313" key="2">
    <source>
        <dbReference type="EMBL" id="VDP72669.1"/>
    </source>
</evidence>
<evidence type="ECO:0000256" key="1">
    <source>
        <dbReference type="SAM" id="MobiDB-lite"/>
    </source>
</evidence>
<accession>A0A183ABX6</accession>
<feature type="region of interest" description="Disordered" evidence="1">
    <location>
        <begin position="26"/>
        <end position="50"/>
    </location>
</feature>
<dbReference type="Proteomes" id="UP000272942">
    <property type="component" value="Unassembled WGS sequence"/>
</dbReference>
<dbReference type="OrthoDB" id="6240202at2759"/>
<dbReference type="AlphaFoldDB" id="A0A183ABX6"/>
<reference evidence="2 3" key="2">
    <citation type="submission" date="2018-11" db="EMBL/GenBank/DDBJ databases">
        <authorList>
            <consortium name="Pathogen Informatics"/>
        </authorList>
    </citation>
    <scope>NUCLEOTIDE SEQUENCE [LARGE SCALE GENOMIC DNA]</scope>
    <source>
        <strain evidence="2 3">Egypt</strain>
    </source>
</reference>
<sequence>MESSSSERVENRKESVWKAGSIWVEPFPGENSPPNHTVSSDETALSNSQQSRVHYSRINYYRDTMNIRLFGKRGDAFLVRVSTRSSPTHMFDGYPIPAQSSGISVCVQSKQTDVLEVRWNPALTDSMRPVYCIAVNTEQNLPYRCSAMARLRPLSDGQFHRPQVFRETDHLRLSLIESSVYQCVNTTRARIKLPPKLVRFITSSGSSSVGKKLYVNVYVINPRTELSSSYAPSIEPIPIRLCHSIRAPSHIPVRVNATPTYLAWNAEVIFDWPTTDTSPPTSTIPSAQLFFQPCQLAKSNQDHYTLHLFKVKQTNSQTEKELFQVVVNSSQIIRVTNQLHPGSYRLYMDGSAAFKSGEHVARFFILGDKSNLLPKRPHLTAFRWLSHDLRRPVLCLTSPGQTQLTLFTPAHDRADYPRYYYLAVYTAHGNDHQGRYQELLVQAVLDACMITVDSCYQNRQATCSLVYPDHYPANFNSSIFQGFSLFQSIPSVHQPSCSFG</sequence>
<keyword evidence="3" id="KW-1185">Reference proteome</keyword>